<dbReference type="Proteomes" id="UP000801428">
    <property type="component" value="Unassembled WGS sequence"/>
</dbReference>
<dbReference type="EMBL" id="SWKU01000018">
    <property type="protein sequence ID" value="KAF2998901.1"/>
    <property type="molecule type" value="Genomic_DNA"/>
</dbReference>
<feature type="compositionally biased region" description="Basic and acidic residues" evidence="1">
    <location>
        <begin position="1"/>
        <end position="14"/>
    </location>
</feature>
<protein>
    <submittedName>
        <fullName evidence="2">Uncharacterized protein</fullName>
    </submittedName>
</protein>
<reference evidence="2" key="1">
    <citation type="submission" date="2019-04" db="EMBL/GenBank/DDBJ databases">
        <title>Sequencing of skin fungus with MAO and IRED activity.</title>
        <authorList>
            <person name="Marsaioli A.J."/>
            <person name="Bonatto J.M.C."/>
            <person name="Reis Junior O."/>
        </authorList>
    </citation>
    <scope>NUCLEOTIDE SEQUENCE</scope>
    <source>
        <strain evidence="2">30M1</strain>
    </source>
</reference>
<evidence type="ECO:0000256" key="1">
    <source>
        <dbReference type="SAM" id="MobiDB-lite"/>
    </source>
</evidence>
<dbReference type="AlphaFoldDB" id="A0A9P4TAL2"/>
<accession>A0A9P4TAL2</accession>
<sequence>MMDIAKTDEERRPAVDAATGTEPVKRKRQKTQHAVSDNMQVASNMTANLMLTPASRHQDTQQCALLRLPQELQDMIYAYVYGGRELKLRVKRDKGTRKYVFEDSEASNEYAKKGTLSVVPALAQTCQQLRWTSKLYFELNKLWIGQDFPLHFQDEGP</sequence>
<name>A0A9P4TAL2_CURKU</name>
<gene>
    <name evidence="2" type="ORF">E8E13_005475</name>
</gene>
<keyword evidence="3" id="KW-1185">Reference proteome</keyword>
<evidence type="ECO:0000313" key="2">
    <source>
        <dbReference type="EMBL" id="KAF2998901.1"/>
    </source>
</evidence>
<proteinExistence type="predicted"/>
<feature type="region of interest" description="Disordered" evidence="1">
    <location>
        <begin position="1"/>
        <end position="30"/>
    </location>
</feature>
<comment type="caution">
    <text evidence="2">The sequence shown here is derived from an EMBL/GenBank/DDBJ whole genome shotgun (WGS) entry which is preliminary data.</text>
</comment>
<evidence type="ECO:0000313" key="3">
    <source>
        <dbReference type="Proteomes" id="UP000801428"/>
    </source>
</evidence>
<organism evidence="2 3">
    <name type="scientific">Curvularia kusanoi</name>
    <name type="common">Cochliobolus kusanoi</name>
    <dbReference type="NCBI Taxonomy" id="90978"/>
    <lineage>
        <taxon>Eukaryota</taxon>
        <taxon>Fungi</taxon>
        <taxon>Dikarya</taxon>
        <taxon>Ascomycota</taxon>
        <taxon>Pezizomycotina</taxon>
        <taxon>Dothideomycetes</taxon>
        <taxon>Pleosporomycetidae</taxon>
        <taxon>Pleosporales</taxon>
        <taxon>Pleosporineae</taxon>
        <taxon>Pleosporaceae</taxon>
        <taxon>Curvularia</taxon>
    </lineage>
</organism>